<feature type="repeat" description="ANK" evidence="3">
    <location>
        <begin position="154"/>
        <end position="186"/>
    </location>
</feature>
<dbReference type="InterPro" id="IPR036770">
    <property type="entry name" value="Ankyrin_rpt-contain_sf"/>
</dbReference>
<feature type="transmembrane region" description="Helical" evidence="4">
    <location>
        <begin position="219"/>
        <end position="240"/>
    </location>
</feature>
<dbReference type="PANTHER" id="PTHR24173:SF74">
    <property type="entry name" value="ANKYRIN REPEAT DOMAIN-CONTAINING PROTEIN 16"/>
    <property type="match status" value="1"/>
</dbReference>
<dbReference type="SUPFAM" id="SSF48403">
    <property type="entry name" value="Ankyrin repeat"/>
    <property type="match status" value="1"/>
</dbReference>
<name>A0AAV2PVT9_MEGNR</name>
<organism evidence="6 7">
    <name type="scientific">Meganyctiphanes norvegica</name>
    <name type="common">Northern krill</name>
    <name type="synonym">Thysanopoda norvegica</name>
    <dbReference type="NCBI Taxonomy" id="48144"/>
    <lineage>
        <taxon>Eukaryota</taxon>
        <taxon>Metazoa</taxon>
        <taxon>Ecdysozoa</taxon>
        <taxon>Arthropoda</taxon>
        <taxon>Crustacea</taxon>
        <taxon>Multicrustacea</taxon>
        <taxon>Malacostraca</taxon>
        <taxon>Eumalacostraca</taxon>
        <taxon>Eucarida</taxon>
        <taxon>Euphausiacea</taxon>
        <taxon>Euphausiidae</taxon>
        <taxon>Meganyctiphanes</taxon>
    </lineage>
</organism>
<feature type="repeat" description="ANK" evidence="3">
    <location>
        <begin position="56"/>
        <end position="88"/>
    </location>
</feature>
<evidence type="ECO:0000256" key="1">
    <source>
        <dbReference type="ARBA" id="ARBA00022737"/>
    </source>
</evidence>
<keyword evidence="4" id="KW-0812">Transmembrane</keyword>
<gene>
    <name evidence="6" type="ORF">MNOR_LOCUS4868</name>
</gene>
<feature type="repeat" description="ANK" evidence="3">
    <location>
        <begin position="121"/>
        <end position="153"/>
    </location>
</feature>
<dbReference type="InterPro" id="IPR002110">
    <property type="entry name" value="Ankyrin_rpt"/>
</dbReference>
<keyword evidence="1" id="KW-0677">Repeat</keyword>
<keyword evidence="2 3" id="KW-0040">ANK repeat</keyword>
<keyword evidence="4" id="KW-1133">Transmembrane helix</keyword>
<keyword evidence="7" id="KW-1185">Reference proteome</keyword>
<evidence type="ECO:0000256" key="5">
    <source>
        <dbReference type="SAM" id="SignalP"/>
    </source>
</evidence>
<accession>A0AAV2PVT9</accession>
<evidence type="ECO:0000256" key="2">
    <source>
        <dbReference type="ARBA" id="ARBA00023043"/>
    </source>
</evidence>
<evidence type="ECO:0000256" key="3">
    <source>
        <dbReference type="PROSITE-ProRule" id="PRU00023"/>
    </source>
</evidence>
<dbReference type="PANTHER" id="PTHR24173">
    <property type="entry name" value="ANKYRIN REPEAT CONTAINING"/>
    <property type="match status" value="1"/>
</dbReference>
<sequence length="287" mass="30847">MARITLVGCVVALLITALADSGQDLFDAVRNGTVNPVEQLLSAGADPNTRETGHWGNFTALHEAAWGNYVNITRALIKDGADIDVKDNYWRTPLLIASWKGGTALVRVLAAAGAAVDGVDPRWTPLIAATEHGHLSTVEALVDLGADITIKDKNGDTALHWAARKNETDITQVLLRAGANPRELNNNGTTPLGIAQEMGHVVLANIIDDFSISVPTSTIIMIVGITCGATLIIVVGCYLLKRYLSARSSPPQPQISGSAQPRIEMREHIIFRNSNNVQMEHIYECAD</sequence>
<dbReference type="Gene3D" id="1.25.40.20">
    <property type="entry name" value="Ankyrin repeat-containing domain"/>
    <property type="match status" value="2"/>
</dbReference>
<keyword evidence="4" id="KW-0472">Membrane</keyword>
<proteinExistence type="predicted"/>
<feature type="chain" id="PRO_5043920777" evidence="5">
    <location>
        <begin position="22"/>
        <end position="287"/>
    </location>
</feature>
<evidence type="ECO:0000313" key="7">
    <source>
        <dbReference type="Proteomes" id="UP001497623"/>
    </source>
</evidence>
<dbReference type="AlphaFoldDB" id="A0AAV2PVT9"/>
<keyword evidence="5" id="KW-0732">Signal</keyword>
<dbReference type="Pfam" id="PF12796">
    <property type="entry name" value="Ank_2"/>
    <property type="match status" value="2"/>
</dbReference>
<dbReference type="Proteomes" id="UP001497623">
    <property type="component" value="Unassembled WGS sequence"/>
</dbReference>
<evidence type="ECO:0000313" key="6">
    <source>
        <dbReference type="EMBL" id="CAL4065540.1"/>
    </source>
</evidence>
<dbReference type="SMART" id="SM00248">
    <property type="entry name" value="ANK"/>
    <property type="match status" value="5"/>
</dbReference>
<evidence type="ECO:0000256" key="4">
    <source>
        <dbReference type="SAM" id="Phobius"/>
    </source>
</evidence>
<dbReference type="EMBL" id="CAXKWB010001812">
    <property type="protein sequence ID" value="CAL4065540.1"/>
    <property type="molecule type" value="Genomic_DNA"/>
</dbReference>
<protein>
    <submittedName>
        <fullName evidence="6">Uncharacterized protein</fullName>
    </submittedName>
</protein>
<reference evidence="6 7" key="1">
    <citation type="submission" date="2024-05" db="EMBL/GenBank/DDBJ databases">
        <authorList>
            <person name="Wallberg A."/>
        </authorList>
    </citation>
    <scope>NUCLEOTIDE SEQUENCE [LARGE SCALE GENOMIC DNA]</scope>
</reference>
<feature type="signal peptide" evidence="5">
    <location>
        <begin position="1"/>
        <end position="21"/>
    </location>
</feature>
<dbReference type="PROSITE" id="PS50088">
    <property type="entry name" value="ANK_REPEAT"/>
    <property type="match status" value="3"/>
</dbReference>
<dbReference type="PROSITE" id="PS50297">
    <property type="entry name" value="ANK_REP_REGION"/>
    <property type="match status" value="3"/>
</dbReference>
<comment type="caution">
    <text evidence="6">The sequence shown here is derived from an EMBL/GenBank/DDBJ whole genome shotgun (WGS) entry which is preliminary data.</text>
</comment>